<sequence length="273" mass="31844">MIGQKNFFLDEDIAKQFNVDRNAILMESGEGRTYRSGNIVLKHINNDSLEQTKWIIDLFHNINEDGFRVSRPIASLDGKWITNNGWSAWIFLEGNHEYKRHIPLIINAIIDFHKAIKNVPRPSFFDEDSEYRRSDRYAWGDLPNKINPKIEPLVKKLFAFRKPVEGIENQIIHGDLGPANILLVDTLKPGIIDIAPYYRPVEFALAIFAYWIGPWTGDMEVLKYFEKINHFDQMLVRAGIRMLMTKSEFNMQGDAYEEYSKSTNLIIKYLEQK</sequence>
<organism evidence="2 3">
    <name type="scientific">Candidatus Roizmanbacteria bacterium RIFCSPLOWO2_01_FULL_38_12</name>
    <dbReference type="NCBI Taxonomy" id="1802061"/>
    <lineage>
        <taxon>Bacteria</taxon>
        <taxon>Candidatus Roizmaniibacteriota</taxon>
    </lineage>
</organism>
<dbReference type="InterPro" id="IPR011009">
    <property type="entry name" value="Kinase-like_dom_sf"/>
</dbReference>
<evidence type="ECO:0000259" key="1">
    <source>
        <dbReference type="Pfam" id="PF01636"/>
    </source>
</evidence>
<dbReference type="Pfam" id="PF01636">
    <property type="entry name" value="APH"/>
    <property type="match status" value="1"/>
</dbReference>
<evidence type="ECO:0000313" key="2">
    <source>
        <dbReference type="EMBL" id="OGK46369.1"/>
    </source>
</evidence>
<dbReference type="Proteomes" id="UP000177141">
    <property type="component" value="Unassembled WGS sequence"/>
</dbReference>
<dbReference type="EMBL" id="MGAL01000043">
    <property type="protein sequence ID" value="OGK46369.1"/>
    <property type="molecule type" value="Genomic_DNA"/>
</dbReference>
<dbReference type="InterPro" id="IPR002575">
    <property type="entry name" value="Aminoglycoside_PTrfase"/>
</dbReference>
<protein>
    <recommendedName>
        <fullName evidence="1">Aminoglycoside phosphotransferase domain-containing protein</fullName>
    </recommendedName>
</protein>
<gene>
    <name evidence="2" type="ORF">A3A93_03280</name>
</gene>
<reference evidence="2 3" key="1">
    <citation type="journal article" date="2016" name="Nat. Commun.">
        <title>Thousands of microbial genomes shed light on interconnected biogeochemical processes in an aquifer system.</title>
        <authorList>
            <person name="Anantharaman K."/>
            <person name="Brown C.T."/>
            <person name="Hug L.A."/>
            <person name="Sharon I."/>
            <person name="Castelle C.J."/>
            <person name="Probst A.J."/>
            <person name="Thomas B.C."/>
            <person name="Singh A."/>
            <person name="Wilkins M.J."/>
            <person name="Karaoz U."/>
            <person name="Brodie E.L."/>
            <person name="Williams K.H."/>
            <person name="Hubbard S.S."/>
            <person name="Banfield J.F."/>
        </authorList>
    </citation>
    <scope>NUCLEOTIDE SEQUENCE [LARGE SCALE GENOMIC DNA]</scope>
</reference>
<name>A0A1F7ISM9_9BACT</name>
<proteinExistence type="predicted"/>
<comment type="caution">
    <text evidence="2">The sequence shown here is derived from an EMBL/GenBank/DDBJ whole genome shotgun (WGS) entry which is preliminary data.</text>
</comment>
<feature type="domain" description="Aminoglycoside phosphotransferase" evidence="1">
    <location>
        <begin position="36"/>
        <end position="193"/>
    </location>
</feature>
<dbReference type="SUPFAM" id="SSF56112">
    <property type="entry name" value="Protein kinase-like (PK-like)"/>
    <property type="match status" value="1"/>
</dbReference>
<accession>A0A1F7ISM9</accession>
<dbReference type="AlphaFoldDB" id="A0A1F7ISM9"/>
<dbReference type="STRING" id="1802061.A3A93_03280"/>
<evidence type="ECO:0000313" key="3">
    <source>
        <dbReference type="Proteomes" id="UP000177141"/>
    </source>
</evidence>